<protein>
    <recommendedName>
        <fullName evidence="1">DUF3298 domain-containing protein</fullName>
    </recommendedName>
</protein>
<dbReference type="EMBL" id="FRAM01000001">
    <property type="protein sequence ID" value="SHK01905.1"/>
    <property type="molecule type" value="Genomic_DNA"/>
</dbReference>
<dbReference type="OrthoDB" id="594879at2"/>
<proteinExistence type="predicted"/>
<dbReference type="Gene3D" id="3.30.565.40">
    <property type="entry name" value="Fervidobacterium nodosum Rt17-B1 like"/>
    <property type="match status" value="1"/>
</dbReference>
<dbReference type="Pfam" id="PF11738">
    <property type="entry name" value="DUF3298"/>
    <property type="match status" value="1"/>
</dbReference>
<dbReference type="Proteomes" id="UP000184498">
    <property type="component" value="Unassembled WGS sequence"/>
</dbReference>
<evidence type="ECO:0000313" key="3">
    <source>
        <dbReference type="Proteomes" id="UP000184498"/>
    </source>
</evidence>
<keyword evidence="3" id="KW-1185">Reference proteome</keyword>
<dbReference type="Gene3D" id="3.90.640.20">
    <property type="entry name" value="Heat-shock cognate protein, ATPase"/>
    <property type="match status" value="1"/>
</dbReference>
<dbReference type="InterPro" id="IPR037126">
    <property type="entry name" value="PdaC/RsiV-like_sf"/>
</dbReference>
<reference evidence="3" key="1">
    <citation type="submission" date="2016-11" db="EMBL/GenBank/DDBJ databases">
        <authorList>
            <person name="Varghese N."/>
            <person name="Submissions S."/>
        </authorList>
    </citation>
    <scope>NUCLEOTIDE SEQUENCE [LARGE SCALE GENOMIC DNA]</scope>
    <source>
        <strain evidence="3">DSM 18016</strain>
    </source>
</reference>
<feature type="domain" description="DUF3298" evidence="1">
    <location>
        <begin position="179"/>
        <end position="247"/>
    </location>
</feature>
<name>A0A1M6P1Q7_9FLAO</name>
<dbReference type="STRING" id="216903.SAMN05444371_0807"/>
<dbReference type="InterPro" id="IPR021729">
    <property type="entry name" value="DUF3298"/>
</dbReference>
<sequence length="265" mass="30707">MKKLFAILSAGFFLASCSKTENKEININVNKSDSLDVKKEFVIDSIRVQDSLVINKNLTASFNKQLLIFPSVQNKTLLDSIYSKTNIKANSYDANTLKSELEKDMRKSFDDTKNSSKEWSPESKQTWDEVFDMKVVSHTGDILTLKYSGSGYTGGAHGYYFENYKTFDLKNNKVISQNDIFKNPKDANWDKILKNNFVKKDQKDMMIVDKIALNNNFYFDNQKITFVYNQYEITAYAAGVVYFTLNFKDIKDQLKPEFIQRYNIK</sequence>
<dbReference type="AlphaFoldDB" id="A0A1M6P1Q7"/>
<evidence type="ECO:0000313" key="2">
    <source>
        <dbReference type="EMBL" id="SHK01905.1"/>
    </source>
</evidence>
<gene>
    <name evidence="2" type="ORF">SAMN05444371_0807</name>
</gene>
<accession>A0A1M6P1Q7</accession>
<dbReference type="RefSeq" id="WP_072996538.1">
    <property type="nucleotide sequence ID" value="NZ_FRAM01000001.1"/>
</dbReference>
<organism evidence="2 3">
    <name type="scientific">Epilithonimonas mollis</name>
    <dbReference type="NCBI Taxonomy" id="216903"/>
    <lineage>
        <taxon>Bacteria</taxon>
        <taxon>Pseudomonadati</taxon>
        <taxon>Bacteroidota</taxon>
        <taxon>Flavobacteriia</taxon>
        <taxon>Flavobacteriales</taxon>
        <taxon>Weeksellaceae</taxon>
        <taxon>Chryseobacterium group</taxon>
        <taxon>Epilithonimonas</taxon>
    </lineage>
</organism>
<dbReference type="PROSITE" id="PS51257">
    <property type="entry name" value="PROKAR_LIPOPROTEIN"/>
    <property type="match status" value="1"/>
</dbReference>
<evidence type="ECO:0000259" key="1">
    <source>
        <dbReference type="Pfam" id="PF11738"/>
    </source>
</evidence>